<sequence length="379" mass="42139">MAPASSSTAVHMICLCICFLVSFLAWDQVSAAAAKVPPGITGNISRAEQAVGFHIYYGQSFKVIKNGVDSKSYLLIQESSRMATRTKYCTSRIKSFVIPLANYSADTISFPVSYFELLGLLGSMKGITSDSVASQCVLKAYKAGQIEKINYTEPQQMAEIAAHFISNTLQPQACNFATFSPQVEETALQKAEWIKYLGVFANLELRANQVYNQGVWSFTREKYKLQYVEDAGGENFDSSISKMSYNISIPEDLDEFHAILCTVEVVIDETYAADPVAYNLSSFLQNTGLEDVSCLAFLTSKSLWRYDKRSQQDALDWYDGGVSQPQVVLADMIEVLFPTGNYTTTFMRNLAKEEVVVSINEDMCERDINTPLDPTIIPC</sequence>
<feature type="chain" id="PRO_5029646850" evidence="1">
    <location>
        <begin position="32"/>
        <end position="379"/>
    </location>
</feature>
<name>A0A7N1A834_KALFE</name>
<reference evidence="2" key="1">
    <citation type="submission" date="2021-01" db="UniProtKB">
        <authorList>
            <consortium name="EnsemblPlants"/>
        </authorList>
    </citation>
    <scope>IDENTIFICATION</scope>
</reference>
<accession>A0A7N1A834</accession>
<evidence type="ECO:0000256" key="1">
    <source>
        <dbReference type="SAM" id="SignalP"/>
    </source>
</evidence>
<dbReference type="Gramene" id="Kaladp1221s0032.2.v1.1">
    <property type="protein sequence ID" value="Kaladp1221s0032.2.v1.1"/>
    <property type="gene ID" value="Kaladp1221s0032.v1.1"/>
</dbReference>
<keyword evidence="3" id="KW-1185">Reference proteome</keyword>
<proteinExistence type="predicted"/>
<dbReference type="AlphaFoldDB" id="A0A7N1A834"/>
<keyword evidence="1" id="KW-0732">Signal</keyword>
<evidence type="ECO:0000313" key="2">
    <source>
        <dbReference type="EnsemblPlants" id="Kaladp1221s0032.2.v1.1"/>
    </source>
</evidence>
<organism evidence="2 3">
    <name type="scientific">Kalanchoe fedtschenkoi</name>
    <name type="common">Lavender scallops</name>
    <name type="synonym">South American air plant</name>
    <dbReference type="NCBI Taxonomy" id="63787"/>
    <lineage>
        <taxon>Eukaryota</taxon>
        <taxon>Viridiplantae</taxon>
        <taxon>Streptophyta</taxon>
        <taxon>Embryophyta</taxon>
        <taxon>Tracheophyta</taxon>
        <taxon>Spermatophyta</taxon>
        <taxon>Magnoliopsida</taxon>
        <taxon>eudicotyledons</taxon>
        <taxon>Gunneridae</taxon>
        <taxon>Pentapetalae</taxon>
        <taxon>Saxifragales</taxon>
        <taxon>Crassulaceae</taxon>
        <taxon>Kalanchoe</taxon>
    </lineage>
</organism>
<evidence type="ECO:0000313" key="3">
    <source>
        <dbReference type="Proteomes" id="UP000594263"/>
    </source>
</evidence>
<protein>
    <submittedName>
        <fullName evidence="2">Uncharacterized protein</fullName>
    </submittedName>
</protein>
<dbReference type="EnsemblPlants" id="Kaladp1221s0032.2.v1.1">
    <property type="protein sequence ID" value="Kaladp1221s0032.2.v1.1"/>
    <property type="gene ID" value="Kaladp1221s0032.v1.1"/>
</dbReference>
<dbReference type="PANTHER" id="PTHR38360">
    <property type="entry name" value="OS03G0120000 PROTEIN"/>
    <property type="match status" value="1"/>
</dbReference>
<feature type="signal peptide" evidence="1">
    <location>
        <begin position="1"/>
        <end position="31"/>
    </location>
</feature>
<dbReference type="Proteomes" id="UP000594263">
    <property type="component" value="Unplaced"/>
</dbReference>
<dbReference type="PANTHER" id="PTHR38360:SF1">
    <property type="entry name" value="F12P19.7"/>
    <property type="match status" value="1"/>
</dbReference>